<dbReference type="eggNOG" id="COG1280">
    <property type="taxonomic scope" value="Bacteria"/>
</dbReference>
<protein>
    <recommendedName>
        <fullName evidence="5">Phage-related protein</fullName>
    </recommendedName>
</protein>
<feature type="transmembrane region" description="Helical" evidence="2">
    <location>
        <begin position="878"/>
        <end position="904"/>
    </location>
</feature>
<organism evidence="3 4">
    <name type="scientific">Clostridium pasteurianum BC1</name>
    <dbReference type="NCBI Taxonomy" id="86416"/>
    <lineage>
        <taxon>Bacteria</taxon>
        <taxon>Bacillati</taxon>
        <taxon>Bacillota</taxon>
        <taxon>Clostridia</taxon>
        <taxon>Eubacteriales</taxon>
        <taxon>Clostridiaceae</taxon>
        <taxon>Clostridium</taxon>
    </lineage>
</organism>
<keyword evidence="2" id="KW-0472">Membrane</keyword>
<dbReference type="HOGENOM" id="CLU_272462_0_0_9"/>
<dbReference type="OrthoDB" id="9780715at2"/>
<name>R4K495_CLOPA</name>
<feature type="transmembrane region" description="Helical" evidence="2">
    <location>
        <begin position="765"/>
        <end position="787"/>
    </location>
</feature>
<keyword evidence="1" id="KW-0175">Coiled coil</keyword>
<keyword evidence="2" id="KW-0812">Transmembrane</keyword>
<dbReference type="EMBL" id="CP003261">
    <property type="protein sequence ID" value="AGK97413.1"/>
    <property type="molecule type" value="Genomic_DNA"/>
</dbReference>
<evidence type="ECO:0000256" key="1">
    <source>
        <dbReference type="SAM" id="Coils"/>
    </source>
</evidence>
<feature type="transmembrane region" description="Helical" evidence="2">
    <location>
        <begin position="652"/>
        <end position="674"/>
    </location>
</feature>
<feature type="transmembrane region" description="Helical" evidence="2">
    <location>
        <begin position="834"/>
        <end position="858"/>
    </location>
</feature>
<dbReference type="PATRIC" id="fig|86416.3.peg.2538"/>
<feature type="transmembrane region" description="Helical" evidence="2">
    <location>
        <begin position="925"/>
        <end position="945"/>
    </location>
</feature>
<dbReference type="eggNOG" id="COG5412">
    <property type="taxonomic scope" value="Bacteria"/>
</dbReference>
<feature type="transmembrane region" description="Helical" evidence="2">
    <location>
        <begin position="951"/>
        <end position="974"/>
    </location>
</feature>
<dbReference type="Gene3D" id="1.20.120.20">
    <property type="entry name" value="Apolipoprotein"/>
    <property type="match status" value="1"/>
</dbReference>
<evidence type="ECO:0008006" key="5">
    <source>
        <dbReference type="Google" id="ProtNLM"/>
    </source>
</evidence>
<evidence type="ECO:0000256" key="2">
    <source>
        <dbReference type="SAM" id="Phobius"/>
    </source>
</evidence>
<feature type="coiled-coil region" evidence="1">
    <location>
        <begin position="151"/>
        <end position="185"/>
    </location>
</feature>
<gene>
    <name evidence="3" type="ORF">Clopa_2553</name>
</gene>
<proteinExistence type="predicted"/>
<sequence>MNVGEVVASITAKLDGLKSGMAEAKNLFSNNMNGMKTAASSLNPTLQTMDNGVKNTSNTLKQLGESNQAAKNAMNNFDSSLKSTAINVENLDKKQQLWVVNNKSSASALELSDRALETNKLKLSELASQIDKGKTSLISLKDTLGSSSVQYKSTENAVMDLEIKYKSLTNETKILENENKQLQASANPGFFTRMKSSIVGVKDSTAEAGETVRNAGEKTKTSIIGSAQSLIAWSSATIGSAMGAYRLADSASNLGEAQNVVEQTYKSSAKSIEDWTSTTAKSAGISQTASTQWVGFMGAMLKSSGVAEQSAGNMSKSLVQLTGDMSSFYNVGTDDMWEKIRSGISGETEPLKELGINMSVANLQAYALAAGIKKPYDQMTQGEQTTLRYNYLMNVTKDAQGDFGRTLSTSFANQVRVAQMNLGTLGRSIGEGLLPMFNDGVTAFNNFLPAIQNGMTQGVAFIKNGIQTLGPIFVGIGQDIIHIAQNILPNFSSSGQSTGQVIMSLVKGGLTDLKGILDWVANHGELVRAALIGIGSAFAVFKTASTISSTFQAFNAGVQGLQTATGAVSNFGKAFTALNTAGPILGRLKGAFTAIFSFNPMLLLIIAGVAAFAAVVYLVIKNWGPIKAFFGNLWTSTKETFNAFWNWLKPFITTWGSVILAVLLPFIGIPLLIVQHWRQIKSFFGNLWSGIKQGASSGLNGLGQFVTGIGNAIKNGVNSFATGVKNTVTSMGNSIKSLFTNAWNGARSIVLGIVESIATTIMTRFGWVITNIRTIFSALRAIFTSIVSIMRTVFLAPILLICDLIVGIFTGNFRKLGQDLRSIITSIVTNITTIFRSLILIFTVIGNTITSLLTMAWIKIKFTALQLCNELVLGLRLLWINFVSFITGLWNSIVTTATTMWNILKTTVINLVNALVQGAINIFHNIINFFVSLPGTLLSLATAAFNAVKNAFISIGTSAVNGAINIFNGVVNFFMNLPGRLFSLAVSAFNAVKSGAQSALNGLGSIISSGFNSAISFITSLPGKAFTWGSDFIQGIVKGIKSAVGSVVDAVSGVADRIRSFLHFSVPDEGPLADADTYGSDFMDLIATGIDKGKVKVSNAVNSIAGIMNKGIKVGSNLGVGNITSGISNLTQKISSGVNSLGSSNQPIVIQLMLSNGKALAEFLLPDLDNLQGQQIKLRARRQGL</sequence>
<reference evidence="3 4" key="1">
    <citation type="submission" date="2012-01" db="EMBL/GenBank/DDBJ databases">
        <title>Complete sequence of chromosome of Clostridium pasteurianum BC1.</title>
        <authorList>
            <consortium name="US DOE Joint Genome Institute"/>
            <person name="Lucas S."/>
            <person name="Han J."/>
            <person name="Lapidus A."/>
            <person name="Cheng J.-F."/>
            <person name="Goodwin L."/>
            <person name="Pitluck S."/>
            <person name="Peters L."/>
            <person name="Mikhailova N."/>
            <person name="Teshima H."/>
            <person name="Detter J.C."/>
            <person name="Han C."/>
            <person name="Tapia R."/>
            <person name="Land M."/>
            <person name="Hauser L."/>
            <person name="Kyrpides N."/>
            <person name="Ivanova N."/>
            <person name="Pagani I."/>
            <person name="Dunn J."/>
            <person name="Taghavi S."/>
            <person name="Francis A."/>
            <person name="van der Lelie D."/>
            <person name="Woyke T."/>
        </authorList>
    </citation>
    <scope>NUCLEOTIDE SEQUENCE [LARGE SCALE GENOMIC DNA]</scope>
    <source>
        <strain evidence="3 4">BC1</strain>
    </source>
</reference>
<keyword evidence="4" id="KW-1185">Reference proteome</keyword>
<feature type="transmembrane region" description="Helical" evidence="2">
    <location>
        <begin position="601"/>
        <end position="620"/>
    </location>
</feature>
<feature type="transmembrane region" description="Helical" evidence="2">
    <location>
        <begin position="793"/>
        <end position="813"/>
    </location>
</feature>
<dbReference type="SUPFAM" id="SSF57997">
    <property type="entry name" value="Tropomyosin"/>
    <property type="match status" value="1"/>
</dbReference>
<dbReference type="Proteomes" id="UP000013523">
    <property type="component" value="Chromosome"/>
</dbReference>
<dbReference type="KEGG" id="cpas:Clopa_2553"/>
<accession>R4K495</accession>
<dbReference type="STRING" id="86416.Clopa_2553"/>
<evidence type="ECO:0000313" key="4">
    <source>
        <dbReference type="Proteomes" id="UP000013523"/>
    </source>
</evidence>
<keyword evidence="2" id="KW-1133">Transmembrane helix</keyword>
<dbReference type="AlphaFoldDB" id="R4K495"/>
<evidence type="ECO:0000313" key="3">
    <source>
        <dbReference type="EMBL" id="AGK97413.1"/>
    </source>
</evidence>
<dbReference type="RefSeq" id="WP_015615713.1">
    <property type="nucleotide sequence ID" value="NC_021182.1"/>
</dbReference>